<keyword evidence="3" id="KW-0808">Transferase</keyword>
<dbReference type="UniPathway" id="UPA00219"/>
<dbReference type="GO" id="GO:0008360">
    <property type="term" value="P:regulation of cell shape"/>
    <property type="evidence" value="ECO:0007669"/>
    <property type="project" value="UniProtKB-UniRule"/>
</dbReference>
<name>A0A1M5BF09_9BACT</name>
<keyword evidence="11" id="KW-1185">Reference proteome</keyword>
<evidence type="ECO:0000256" key="5">
    <source>
        <dbReference type="ARBA" id="ARBA00022984"/>
    </source>
</evidence>
<dbReference type="Gene3D" id="1.10.101.10">
    <property type="entry name" value="PGBD-like superfamily/PGBD"/>
    <property type="match status" value="1"/>
</dbReference>
<dbReference type="InterPro" id="IPR045380">
    <property type="entry name" value="LD_TPept_scaffold_dom"/>
</dbReference>
<dbReference type="Pfam" id="PF03734">
    <property type="entry name" value="YkuD"/>
    <property type="match status" value="1"/>
</dbReference>
<evidence type="ECO:0000256" key="3">
    <source>
        <dbReference type="ARBA" id="ARBA00022679"/>
    </source>
</evidence>
<dbReference type="Gene3D" id="2.40.440.10">
    <property type="entry name" value="L,D-transpeptidase catalytic domain-like"/>
    <property type="match status" value="1"/>
</dbReference>
<dbReference type="InterPro" id="IPR002477">
    <property type="entry name" value="Peptidoglycan-bd-like"/>
</dbReference>
<dbReference type="InterPro" id="IPR036366">
    <property type="entry name" value="PGBDSf"/>
</dbReference>
<evidence type="ECO:0000256" key="7">
    <source>
        <dbReference type="PROSITE-ProRule" id="PRU01373"/>
    </source>
</evidence>
<dbReference type="SUPFAM" id="SSF47090">
    <property type="entry name" value="PGBD-like"/>
    <property type="match status" value="1"/>
</dbReference>
<dbReference type="PANTHER" id="PTHR41533">
    <property type="entry name" value="L,D-TRANSPEPTIDASE HI_1667-RELATED"/>
    <property type="match status" value="1"/>
</dbReference>
<comment type="similarity">
    <text evidence="2">Belongs to the YkuD family.</text>
</comment>
<dbReference type="InterPro" id="IPR038063">
    <property type="entry name" value="Transpep_catalytic_dom"/>
</dbReference>
<keyword evidence="5 7" id="KW-0573">Peptidoglycan synthesis</keyword>
<dbReference type="GO" id="GO:0009252">
    <property type="term" value="P:peptidoglycan biosynthetic process"/>
    <property type="evidence" value="ECO:0007669"/>
    <property type="project" value="UniProtKB-UniPathway"/>
</dbReference>
<feature type="compositionally biased region" description="Polar residues" evidence="8">
    <location>
        <begin position="1"/>
        <end position="14"/>
    </location>
</feature>
<keyword evidence="4 7" id="KW-0133">Cell shape</keyword>
<evidence type="ECO:0000256" key="1">
    <source>
        <dbReference type="ARBA" id="ARBA00004752"/>
    </source>
</evidence>
<dbReference type="Proteomes" id="UP000184076">
    <property type="component" value="Unassembled WGS sequence"/>
</dbReference>
<evidence type="ECO:0000256" key="2">
    <source>
        <dbReference type="ARBA" id="ARBA00005992"/>
    </source>
</evidence>
<evidence type="ECO:0000313" key="11">
    <source>
        <dbReference type="Proteomes" id="UP000184076"/>
    </source>
</evidence>
<dbReference type="CDD" id="cd16913">
    <property type="entry name" value="YkuD_like"/>
    <property type="match status" value="1"/>
</dbReference>
<comment type="pathway">
    <text evidence="1 7">Cell wall biogenesis; peptidoglycan biosynthesis.</text>
</comment>
<dbReference type="SUPFAM" id="SSF141523">
    <property type="entry name" value="L,D-transpeptidase catalytic domain-like"/>
    <property type="match status" value="1"/>
</dbReference>
<evidence type="ECO:0000313" key="10">
    <source>
        <dbReference type="EMBL" id="SHF41079.1"/>
    </source>
</evidence>
<reference evidence="11" key="1">
    <citation type="submission" date="2016-11" db="EMBL/GenBank/DDBJ databases">
        <authorList>
            <person name="Varghese N."/>
            <person name="Submissions S."/>
        </authorList>
    </citation>
    <scope>NUCLEOTIDE SEQUENCE [LARGE SCALE GENOMIC DNA]</scope>
    <source>
        <strain evidence="11">DSM 9756</strain>
    </source>
</reference>
<dbReference type="STRING" id="1121391.SAMN02745206_01921"/>
<evidence type="ECO:0000259" key="9">
    <source>
        <dbReference type="PROSITE" id="PS52029"/>
    </source>
</evidence>
<dbReference type="InterPro" id="IPR052905">
    <property type="entry name" value="LD-transpeptidase_YkuD-like"/>
</dbReference>
<evidence type="ECO:0000256" key="6">
    <source>
        <dbReference type="ARBA" id="ARBA00023316"/>
    </source>
</evidence>
<evidence type="ECO:0000256" key="8">
    <source>
        <dbReference type="SAM" id="MobiDB-lite"/>
    </source>
</evidence>
<gene>
    <name evidence="10" type="ORF">SAMN02745206_01921</name>
</gene>
<dbReference type="PANTHER" id="PTHR41533:SF2">
    <property type="entry name" value="BLR7131 PROTEIN"/>
    <property type="match status" value="1"/>
</dbReference>
<feature type="active site" description="Proton donor/acceptor" evidence="7">
    <location>
        <position position="540"/>
    </location>
</feature>
<dbReference type="EMBL" id="FQVB01000017">
    <property type="protein sequence ID" value="SHF41079.1"/>
    <property type="molecule type" value="Genomic_DNA"/>
</dbReference>
<feature type="region of interest" description="Disordered" evidence="8">
    <location>
        <begin position="1"/>
        <end position="89"/>
    </location>
</feature>
<dbReference type="GO" id="GO:0071555">
    <property type="term" value="P:cell wall organization"/>
    <property type="evidence" value="ECO:0007669"/>
    <property type="project" value="UniProtKB-UniRule"/>
</dbReference>
<feature type="domain" description="L,D-TPase catalytic" evidence="9">
    <location>
        <begin position="405"/>
        <end position="587"/>
    </location>
</feature>
<dbReference type="InterPro" id="IPR005490">
    <property type="entry name" value="LD_TPept_cat_dom"/>
</dbReference>
<dbReference type="Pfam" id="PF01471">
    <property type="entry name" value="PG_binding_1"/>
    <property type="match status" value="1"/>
</dbReference>
<dbReference type="PROSITE" id="PS52029">
    <property type="entry name" value="LD_TPASE"/>
    <property type="match status" value="1"/>
</dbReference>
<dbReference type="Pfam" id="PF20142">
    <property type="entry name" value="Scaffold"/>
    <property type="match status" value="1"/>
</dbReference>
<proteinExistence type="inferred from homology"/>
<sequence>MTPLSACSGTNSRHSAPVRSETDPGVGLSSKPKRYPFFLRKRGASAPGGTPVRKPNPWQKNPDRPPSQREPLVPSPKSSPFSGGRTGTGRILADSARRLAVVLLLLFLAAPAGAQTLPETVRALLGDGTPPRTLFVACQKIHADRDLIDFYAGRDYRPAWITEDGSGPLVPALVQVLADARDHGLNPEDYHWSCIRALLETVEDARRRERALNPRLPASLDVVLTDAFMILCSHLATGRVDPEQLYPQWLSARHKADIVQGLNDLLVHGDVARTVRHFAPPHEDYWRLLAAVPSQRALVARGGWPSVPPGPTLHPGDRDERVAALRRRLAASGDLPHPPSSDPAFFDGKVEEAVRRFQGRHGLEVDGVVGPRTLEALNVSAGERLRQMLANLERWRWLPRRWGDRSILVNTADFSLTAYDQGRVVLSMRVIVGESATKTPVFSKEMRYLEINPYWNVPRSIAVKELLPKIRKDPDYLRQNHFELVAGWSEDSPVLDPATIDWSRVTPSNFPGRLRQKPGPWNALGRIKFMFPNRFNVYLHDTPSRHLFRKPHRALSHGCIRVEKPLELALFVLQDDPSWTRERMEELIASEQRHVVPLPRSCKVHLVYFTAWVDEAGTLHFRKDIYDRDRVLERALGLEGATANLTSSGPGPRPGG</sequence>
<evidence type="ECO:0000256" key="4">
    <source>
        <dbReference type="ARBA" id="ARBA00022960"/>
    </source>
</evidence>
<feature type="active site" description="Nucleophile" evidence="7">
    <location>
        <position position="559"/>
    </location>
</feature>
<keyword evidence="6 7" id="KW-0961">Cell wall biogenesis/degradation</keyword>
<organism evidence="10 11">
    <name type="scientific">Desulfacinum infernum DSM 9756</name>
    <dbReference type="NCBI Taxonomy" id="1121391"/>
    <lineage>
        <taxon>Bacteria</taxon>
        <taxon>Pseudomonadati</taxon>
        <taxon>Thermodesulfobacteriota</taxon>
        <taxon>Syntrophobacteria</taxon>
        <taxon>Syntrophobacterales</taxon>
        <taxon>Syntrophobacteraceae</taxon>
        <taxon>Desulfacinum</taxon>
    </lineage>
</organism>
<accession>A0A1M5BF09</accession>
<dbReference type="GO" id="GO:0016740">
    <property type="term" value="F:transferase activity"/>
    <property type="evidence" value="ECO:0007669"/>
    <property type="project" value="UniProtKB-KW"/>
</dbReference>
<dbReference type="AlphaFoldDB" id="A0A1M5BF09"/>
<protein>
    <submittedName>
        <fullName evidence="10">Murein L,D-transpeptidase YcbB/YkuD</fullName>
    </submittedName>
</protein>
<dbReference type="InterPro" id="IPR036365">
    <property type="entry name" value="PGBD-like_sf"/>
</dbReference>
<feature type="compositionally biased region" description="Basic residues" evidence="8">
    <location>
        <begin position="31"/>
        <end position="43"/>
    </location>
</feature>
<dbReference type="GO" id="GO:0004180">
    <property type="term" value="F:carboxypeptidase activity"/>
    <property type="evidence" value="ECO:0007669"/>
    <property type="project" value="UniProtKB-ARBA"/>
</dbReference>